<keyword evidence="2" id="KW-0479">Metal-binding</keyword>
<keyword evidence="4 9" id="KW-0413">Isomerase</keyword>
<protein>
    <recommendedName>
        <fullName evidence="8">D-lyxose ketol-isomerase</fullName>
        <ecNumber evidence="8">5.3.1.15</ecNumber>
    </recommendedName>
</protein>
<evidence type="ECO:0000256" key="4">
    <source>
        <dbReference type="ARBA" id="ARBA00023235"/>
    </source>
</evidence>
<comment type="similarity">
    <text evidence="7">Belongs to the D-lyxose ketol-isomerase family.</text>
</comment>
<keyword evidence="3" id="KW-0464">Manganese</keyword>
<dbReference type="SUPFAM" id="SSF51182">
    <property type="entry name" value="RmlC-like cupins"/>
    <property type="match status" value="1"/>
</dbReference>
<evidence type="ECO:0000313" key="10">
    <source>
        <dbReference type="Proteomes" id="UP000249260"/>
    </source>
</evidence>
<reference evidence="9 10" key="1">
    <citation type="submission" date="2018-06" db="EMBL/GenBank/DDBJ databases">
        <title>Paenibacillus montanisoli sp. nov., isolated from mountain area soil.</title>
        <authorList>
            <person name="Wu M."/>
        </authorList>
    </citation>
    <scope>NUCLEOTIDE SEQUENCE [LARGE SCALE GENOMIC DNA]</scope>
    <source>
        <strain evidence="9 10">RA17</strain>
    </source>
</reference>
<evidence type="ECO:0000256" key="6">
    <source>
        <dbReference type="ARBA" id="ARBA00044907"/>
    </source>
</evidence>
<gene>
    <name evidence="9" type="ORF">DL346_16590</name>
</gene>
<dbReference type="OrthoDB" id="9781654at2"/>
<dbReference type="RefSeq" id="WP_112883276.1">
    <property type="nucleotide sequence ID" value="NZ_QLUW01000003.1"/>
</dbReference>
<evidence type="ECO:0000256" key="3">
    <source>
        <dbReference type="ARBA" id="ARBA00023211"/>
    </source>
</evidence>
<dbReference type="CDD" id="cd20308">
    <property type="entry name" value="cupin_YdaE"/>
    <property type="match status" value="1"/>
</dbReference>
<sequence length="184" mass="20612">MSVKRSEVRAAQQRTAQMFEQAGIVLTAAERDNIEVATFGLDNLKTQGLELITYINNDRYCAKELVLFPGQTCPEHLHPPVGADPGKLETFRCRYGKVWLYVEGEPADAIQATIPAGSEPYYTVFHEVELNPGEQYTIAPGTKHWFQASEEGAIVSEFSSTSRDEFDIFTDPNVKRIPVIEEDV</sequence>
<dbReference type="EC" id="5.3.1.15" evidence="8"/>
<evidence type="ECO:0000256" key="7">
    <source>
        <dbReference type="ARBA" id="ARBA00044951"/>
    </source>
</evidence>
<evidence type="ECO:0000256" key="1">
    <source>
        <dbReference type="ARBA" id="ARBA00001936"/>
    </source>
</evidence>
<proteinExistence type="inferred from homology"/>
<comment type="catalytic activity">
    <reaction evidence="6">
        <text>D-lyxose = D-xylulose</text>
        <dbReference type="Rhea" id="RHEA:14201"/>
        <dbReference type="ChEBI" id="CHEBI:16789"/>
        <dbReference type="ChEBI" id="CHEBI:17140"/>
        <dbReference type="EC" id="5.3.1.15"/>
    </reaction>
</comment>
<evidence type="ECO:0000313" key="9">
    <source>
        <dbReference type="EMBL" id="RAP75012.1"/>
    </source>
</evidence>
<evidence type="ECO:0000256" key="2">
    <source>
        <dbReference type="ARBA" id="ARBA00022723"/>
    </source>
</evidence>
<organism evidence="9 10">
    <name type="scientific">Paenibacillus montanisoli</name>
    <dbReference type="NCBI Taxonomy" id="2081970"/>
    <lineage>
        <taxon>Bacteria</taxon>
        <taxon>Bacillati</taxon>
        <taxon>Bacillota</taxon>
        <taxon>Bacilli</taxon>
        <taxon>Bacillales</taxon>
        <taxon>Paenibacillaceae</taxon>
        <taxon>Paenibacillus</taxon>
    </lineage>
</organism>
<dbReference type="InterPro" id="IPR010864">
    <property type="entry name" value="D-lyxose_isomer"/>
</dbReference>
<dbReference type="GO" id="GO:0046872">
    <property type="term" value="F:metal ion binding"/>
    <property type="evidence" value="ECO:0007669"/>
    <property type="project" value="UniProtKB-KW"/>
</dbReference>
<comment type="cofactor">
    <cofactor evidence="1">
        <name>Mn(2+)</name>
        <dbReference type="ChEBI" id="CHEBI:29035"/>
    </cofactor>
</comment>
<keyword evidence="10" id="KW-1185">Reference proteome</keyword>
<dbReference type="Pfam" id="PF07385">
    <property type="entry name" value="Lyx_isomer"/>
    <property type="match status" value="1"/>
</dbReference>
<keyword evidence="5" id="KW-0119">Carbohydrate metabolism</keyword>
<dbReference type="InterPro" id="IPR014710">
    <property type="entry name" value="RmlC-like_jellyroll"/>
</dbReference>
<dbReference type="Proteomes" id="UP000249260">
    <property type="component" value="Unassembled WGS sequence"/>
</dbReference>
<dbReference type="Gene3D" id="2.60.120.10">
    <property type="entry name" value="Jelly Rolls"/>
    <property type="match status" value="1"/>
</dbReference>
<evidence type="ECO:0000256" key="8">
    <source>
        <dbReference type="ARBA" id="ARBA00044972"/>
    </source>
</evidence>
<evidence type="ECO:0000256" key="5">
    <source>
        <dbReference type="ARBA" id="ARBA00023277"/>
    </source>
</evidence>
<name>A0A328TZ24_9BACL</name>
<dbReference type="EMBL" id="QLUW01000003">
    <property type="protein sequence ID" value="RAP75012.1"/>
    <property type="molecule type" value="Genomic_DNA"/>
</dbReference>
<dbReference type="GO" id="GO:0047828">
    <property type="term" value="F:D-lyxose ketol-isomerase activity"/>
    <property type="evidence" value="ECO:0007669"/>
    <property type="project" value="UniProtKB-EC"/>
</dbReference>
<dbReference type="AlphaFoldDB" id="A0A328TZ24"/>
<comment type="caution">
    <text evidence="9">The sequence shown here is derived from an EMBL/GenBank/DDBJ whole genome shotgun (WGS) entry which is preliminary data.</text>
</comment>
<accession>A0A328TZ24</accession>
<dbReference type="InterPro" id="IPR011051">
    <property type="entry name" value="RmlC_Cupin_sf"/>
</dbReference>